<reference evidence="2 3" key="1">
    <citation type="journal article" date="2019" name="Sci. Rep.">
        <title>Extended insight into the Mycobacterium chelonae-abscessus complex through whole genome sequencing of Mycobacterium salmoniphilum outbreak and Mycobacterium salmoniphilum-like strains.</title>
        <authorList>
            <person name="Behra P.R.K."/>
            <person name="Das S."/>
            <person name="Pettersson B.M.F."/>
            <person name="Shirreff L."/>
            <person name="DuCote T."/>
            <person name="Jacobsson K.G."/>
            <person name="Ennis D.G."/>
            <person name="Kirsebom L.A."/>
        </authorList>
    </citation>
    <scope>NUCLEOTIDE SEQUENCE [LARGE SCALE GENOMIC DNA]</scope>
    <source>
        <strain evidence="2 3">DE 4585</strain>
    </source>
</reference>
<accession>A0A4R8S0X1</accession>
<feature type="transmembrane region" description="Helical" evidence="1">
    <location>
        <begin position="97"/>
        <end position="118"/>
    </location>
</feature>
<feature type="transmembrane region" description="Helical" evidence="1">
    <location>
        <begin position="32"/>
        <end position="53"/>
    </location>
</feature>
<keyword evidence="1" id="KW-0472">Membrane</keyword>
<evidence type="ECO:0000313" key="2">
    <source>
        <dbReference type="EMBL" id="TDZ79665.1"/>
    </source>
</evidence>
<evidence type="ECO:0000256" key="1">
    <source>
        <dbReference type="SAM" id="Phobius"/>
    </source>
</evidence>
<keyword evidence="1" id="KW-1133">Transmembrane helix</keyword>
<dbReference type="AlphaFoldDB" id="A0A4R8S0X1"/>
<evidence type="ECO:0000313" key="3">
    <source>
        <dbReference type="Proteomes" id="UP000295117"/>
    </source>
</evidence>
<organism evidence="2 3">
    <name type="scientific">Mycobacteroides salmoniphilum</name>
    <dbReference type="NCBI Taxonomy" id="404941"/>
    <lineage>
        <taxon>Bacteria</taxon>
        <taxon>Bacillati</taxon>
        <taxon>Actinomycetota</taxon>
        <taxon>Actinomycetes</taxon>
        <taxon>Mycobacteriales</taxon>
        <taxon>Mycobacteriaceae</taxon>
        <taxon>Mycobacteroides</taxon>
    </lineage>
</organism>
<dbReference type="EMBL" id="PECH01000008">
    <property type="protein sequence ID" value="TDZ79665.1"/>
    <property type="molecule type" value="Genomic_DNA"/>
</dbReference>
<protein>
    <submittedName>
        <fullName evidence="2">Uncharacterized protein</fullName>
    </submittedName>
</protein>
<sequence>MDENEVSDAPRIVWLDRYQSFWELDILSTRTVVLTVAAFAVGIGLGMLLWFAWSAVLFQFFWSEGLYLGFWITFGISVILAIVAVARRVRFNERLCYWHAVLVGLCSLIWLVAIDAAVEYGVQTPHR</sequence>
<dbReference type="Proteomes" id="UP000295117">
    <property type="component" value="Unassembled WGS sequence"/>
</dbReference>
<proteinExistence type="predicted"/>
<keyword evidence="1" id="KW-0812">Transmembrane</keyword>
<gene>
    <name evidence="2" type="ORF">DE4585_03413</name>
</gene>
<feature type="transmembrane region" description="Helical" evidence="1">
    <location>
        <begin position="65"/>
        <end position="85"/>
    </location>
</feature>
<comment type="caution">
    <text evidence="2">The sequence shown here is derived from an EMBL/GenBank/DDBJ whole genome shotgun (WGS) entry which is preliminary data.</text>
</comment>
<name>A0A4R8S0X1_9MYCO</name>